<reference evidence="2" key="1">
    <citation type="submission" date="2025-08" db="UniProtKB">
        <authorList>
            <consortium name="RefSeq"/>
        </authorList>
    </citation>
    <scope>IDENTIFICATION</scope>
    <source>
        <tissue evidence="2">Total insect</tissue>
    </source>
</reference>
<dbReference type="AlphaFoldDB" id="A0A6P8YLS1"/>
<keyword evidence="1" id="KW-1185">Reference proteome</keyword>
<organism evidence="2">
    <name type="scientific">Thrips palmi</name>
    <name type="common">Melon thrips</name>
    <dbReference type="NCBI Taxonomy" id="161013"/>
    <lineage>
        <taxon>Eukaryota</taxon>
        <taxon>Metazoa</taxon>
        <taxon>Ecdysozoa</taxon>
        <taxon>Arthropoda</taxon>
        <taxon>Hexapoda</taxon>
        <taxon>Insecta</taxon>
        <taxon>Pterygota</taxon>
        <taxon>Neoptera</taxon>
        <taxon>Paraneoptera</taxon>
        <taxon>Thysanoptera</taxon>
        <taxon>Terebrantia</taxon>
        <taxon>Thripoidea</taxon>
        <taxon>Thripidae</taxon>
        <taxon>Thrips</taxon>
    </lineage>
</organism>
<dbReference type="GeneID" id="117643328"/>
<evidence type="ECO:0000313" key="1">
    <source>
        <dbReference type="Proteomes" id="UP000515158"/>
    </source>
</evidence>
<dbReference type="InParanoid" id="A0A6P8YLS1"/>
<evidence type="ECO:0000313" key="2">
    <source>
        <dbReference type="RefSeq" id="XP_034238065.1"/>
    </source>
</evidence>
<protein>
    <submittedName>
        <fullName evidence="2">Uncharacterized protein LOC117643328</fullName>
    </submittedName>
</protein>
<gene>
    <name evidence="2" type="primary">LOC117643328</name>
</gene>
<dbReference type="Proteomes" id="UP000515158">
    <property type="component" value="Unplaced"/>
</dbReference>
<proteinExistence type="predicted"/>
<dbReference type="RefSeq" id="XP_034238065.1">
    <property type="nucleotide sequence ID" value="XM_034382174.1"/>
</dbReference>
<dbReference type="KEGG" id="tpal:117643328"/>
<accession>A0A6P8YLS1</accession>
<name>A0A6P8YLS1_THRPL</name>
<dbReference type="OrthoDB" id="6616225at2759"/>
<sequence length="718" mass="81263">MNDHSIDISNASTSSQGADQFIELESSATNNSSPAIPNVTESLKGASNQFLNKLYSYKGIPRNFVQTIVSEVTELIGNSVSSVKKAIQLELHGTGVSPVTLSNVNKYLDVLQNPFRGLDSDYLRLKNFKQAPTWVDPEDLVIGDGEDLTACKVIPIGVKMSYIPIAKSLKGFLELPGMFAYIMNYMNELNSQIDNSVSNFIQSKLWKSKIKDLLGIHIPLFYFYDDFCVNNSLGPHSDTGKLGGVYCSIPVLPPKIRSLVDNIFVILLFKSSDREMFSNTPVFCKLIEELKELEVNGIVLNIDGLVHVVHFHLGLIIGDNLGVNSMFDFVSSFTANHCCRFCKIHRDALHFASTEDPMLLRNEDNYSADVITNDPSLTGVIENSVWNSLPNFHVTQNLSVDIMHDLFQGSHNYGCAKGENRPSSNIRDENLKEGHFKMSASEMLSFVMNFSMMVGHLVPKGDPVWYFYTLLRQILDIVLCPYVTPFLCDLLDSVVAEHNHLYYFLFKDTLKPKHHNLVHFSRIMSMVGPLVHTWCMRFESKNRAQTVAAQATRSRKNVTKTLSIREQITQATKKNPLSICDVEFSPLKHLDVLGTDSEFLKFVPYLPDGLTKWMCASYVRCKGTEYKLNSYVYIDMKDNGGLPLFGKICYIIVNEHEDFRLLVSSFDTKYFCHHFHAFVIDQSRYDLKCVKVEELIQPQVFNDTFSEGSLYLTAKHFV</sequence>